<feature type="transmembrane region" description="Helical" evidence="6">
    <location>
        <begin position="209"/>
        <end position="232"/>
    </location>
</feature>
<dbReference type="InterPro" id="IPR051694">
    <property type="entry name" value="Immunoregulatory_rcpt-like"/>
</dbReference>
<evidence type="ECO:0000256" key="4">
    <source>
        <dbReference type="ARBA" id="ARBA00023136"/>
    </source>
</evidence>
<keyword evidence="3 6" id="KW-1133">Transmembrane helix</keyword>
<dbReference type="EMBL" id="MU857754">
    <property type="protein sequence ID" value="KAK4244162.1"/>
    <property type="molecule type" value="Genomic_DNA"/>
</dbReference>
<evidence type="ECO:0000256" key="2">
    <source>
        <dbReference type="ARBA" id="ARBA00022692"/>
    </source>
</evidence>
<sequence>PGSNLQYENTFNLLYGRDSCSDVFGPDVSNQNCSPSLTLCCVRLDQEYPARHRSLGKGWCCIGNNPTDDCYVDQPSVCEEKNSVRCTNLAEGTTAACCPHLTSCVSDTPASKDVVRCNIQYADLQRAAAGSDEPSSSFPSSASIATTSDVSSRMNLSTTVTSSVAPAASTPATSTAAGNTTHMPLPSDTTDSQGQGQGMSELSQAEPGLIAGAAVGGTLGFVALLVLGYLLLRRLLKTRQRGDRPPTPKASQLPAYGYHDYTQTTTVGPPRYGYPELSAEPAGAIPKHYHEPVELPAPR</sequence>
<proteinExistence type="predicted"/>
<keyword evidence="4 6" id="KW-0472">Membrane</keyword>
<accession>A0AAN7CNA1</accession>
<dbReference type="AlphaFoldDB" id="A0AAN7CNA1"/>
<reference evidence="7" key="2">
    <citation type="submission" date="2023-05" db="EMBL/GenBank/DDBJ databases">
        <authorList>
            <consortium name="Lawrence Berkeley National Laboratory"/>
            <person name="Steindorff A."/>
            <person name="Hensen N."/>
            <person name="Bonometti L."/>
            <person name="Westerberg I."/>
            <person name="Brannstrom I.O."/>
            <person name="Guillou S."/>
            <person name="Cros-Aarteil S."/>
            <person name="Calhoun S."/>
            <person name="Haridas S."/>
            <person name="Kuo A."/>
            <person name="Mondo S."/>
            <person name="Pangilinan J."/>
            <person name="Riley R."/>
            <person name="Labutti K."/>
            <person name="Andreopoulos B."/>
            <person name="Lipzen A."/>
            <person name="Chen C."/>
            <person name="Yanf M."/>
            <person name="Daum C."/>
            <person name="Ng V."/>
            <person name="Clum A."/>
            <person name="Ohm R."/>
            <person name="Martin F."/>
            <person name="Silar P."/>
            <person name="Natvig D."/>
            <person name="Lalanne C."/>
            <person name="Gautier V."/>
            <person name="Ament-Velasquez S.L."/>
            <person name="Kruys A."/>
            <person name="Hutchinson M.I."/>
            <person name="Powell A.J."/>
            <person name="Barry K."/>
            <person name="Miller A.N."/>
            <person name="Grigoriev I.V."/>
            <person name="Debuchy R."/>
            <person name="Gladieux P."/>
            <person name="Thoren M.H."/>
            <person name="Johannesson H."/>
        </authorList>
    </citation>
    <scope>NUCLEOTIDE SEQUENCE</scope>
    <source>
        <strain evidence="7">CBS 359.72</strain>
    </source>
</reference>
<dbReference type="GO" id="GO:0071944">
    <property type="term" value="C:cell periphery"/>
    <property type="evidence" value="ECO:0007669"/>
    <property type="project" value="UniProtKB-ARBA"/>
</dbReference>
<keyword evidence="8" id="KW-1185">Reference proteome</keyword>
<feature type="non-terminal residue" evidence="7">
    <location>
        <position position="1"/>
    </location>
</feature>
<gene>
    <name evidence="7" type="ORF">C7999DRAFT_17562</name>
</gene>
<dbReference type="Proteomes" id="UP001303647">
    <property type="component" value="Unassembled WGS sequence"/>
</dbReference>
<evidence type="ECO:0000256" key="1">
    <source>
        <dbReference type="ARBA" id="ARBA00004167"/>
    </source>
</evidence>
<evidence type="ECO:0000313" key="7">
    <source>
        <dbReference type="EMBL" id="KAK4244162.1"/>
    </source>
</evidence>
<dbReference type="GO" id="GO:0016020">
    <property type="term" value="C:membrane"/>
    <property type="evidence" value="ECO:0007669"/>
    <property type="project" value="UniProtKB-SubCell"/>
</dbReference>
<feature type="compositionally biased region" description="Low complexity" evidence="5">
    <location>
        <begin position="160"/>
        <end position="177"/>
    </location>
</feature>
<evidence type="ECO:0000256" key="6">
    <source>
        <dbReference type="SAM" id="Phobius"/>
    </source>
</evidence>
<evidence type="ECO:0000256" key="5">
    <source>
        <dbReference type="SAM" id="MobiDB-lite"/>
    </source>
</evidence>
<comment type="caution">
    <text evidence="7">The sequence shown here is derived from an EMBL/GenBank/DDBJ whole genome shotgun (WGS) entry which is preliminary data.</text>
</comment>
<evidence type="ECO:0000256" key="3">
    <source>
        <dbReference type="ARBA" id="ARBA00022989"/>
    </source>
</evidence>
<organism evidence="7 8">
    <name type="scientific">Corynascus novoguineensis</name>
    <dbReference type="NCBI Taxonomy" id="1126955"/>
    <lineage>
        <taxon>Eukaryota</taxon>
        <taxon>Fungi</taxon>
        <taxon>Dikarya</taxon>
        <taxon>Ascomycota</taxon>
        <taxon>Pezizomycotina</taxon>
        <taxon>Sordariomycetes</taxon>
        <taxon>Sordariomycetidae</taxon>
        <taxon>Sordariales</taxon>
        <taxon>Chaetomiaceae</taxon>
        <taxon>Corynascus</taxon>
    </lineage>
</organism>
<name>A0AAN7CNA1_9PEZI</name>
<protein>
    <submittedName>
        <fullName evidence="7">Uncharacterized protein</fullName>
    </submittedName>
</protein>
<comment type="subcellular location">
    <subcellularLocation>
        <location evidence="1">Membrane</location>
        <topology evidence="1">Single-pass membrane protein</topology>
    </subcellularLocation>
</comment>
<feature type="compositionally biased region" description="Polar residues" evidence="5">
    <location>
        <begin position="178"/>
        <end position="201"/>
    </location>
</feature>
<keyword evidence="2 6" id="KW-0812">Transmembrane</keyword>
<feature type="region of interest" description="Disordered" evidence="5">
    <location>
        <begin position="160"/>
        <end position="201"/>
    </location>
</feature>
<reference evidence="7" key="1">
    <citation type="journal article" date="2023" name="Mol. Phylogenet. Evol.">
        <title>Genome-scale phylogeny and comparative genomics of the fungal order Sordariales.</title>
        <authorList>
            <person name="Hensen N."/>
            <person name="Bonometti L."/>
            <person name="Westerberg I."/>
            <person name="Brannstrom I.O."/>
            <person name="Guillou S."/>
            <person name="Cros-Aarteil S."/>
            <person name="Calhoun S."/>
            <person name="Haridas S."/>
            <person name="Kuo A."/>
            <person name="Mondo S."/>
            <person name="Pangilinan J."/>
            <person name="Riley R."/>
            <person name="LaButti K."/>
            <person name="Andreopoulos B."/>
            <person name="Lipzen A."/>
            <person name="Chen C."/>
            <person name="Yan M."/>
            <person name="Daum C."/>
            <person name="Ng V."/>
            <person name="Clum A."/>
            <person name="Steindorff A."/>
            <person name="Ohm R.A."/>
            <person name="Martin F."/>
            <person name="Silar P."/>
            <person name="Natvig D.O."/>
            <person name="Lalanne C."/>
            <person name="Gautier V."/>
            <person name="Ament-Velasquez S.L."/>
            <person name="Kruys A."/>
            <person name="Hutchinson M.I."/>
            <person name="Powell A.J."/>
            <person name="Barry K."/>
            <person name="Miller A.N."/>
            <person name="Grigoriev I.V."/>
            <person name="Debuchy R."/>
            <person name="Gladieux P."/>
            <person name="Hiltunen Thoren M."/>
            <person name="Johannesson H."/>
        </authorList>
    </citation>
    <scope>NUCLEOTIDE SEQUENCE</scope>
    <source>
        <strain evidence="7">CBS 359.72</strain>
    </source>
</reference>
<evidence type="ECO:0000313" key="8">
    <source>
        <dbReference type="Proteomes" id="UP001303647"/>
    </source>
</evidence>
<dbReference type="PANTHER" id="PTHR15549">
    <property type="entry name" value="PAIRED IMMUNOGLOBULIN-LIKE TYPE 2 RECEPTOR"/>
    <property type="match status" value="1"/>
</dbReference>
<feature type="region of interest" description="Disordered" evidence="5">
    <location>
        <begin position="240"/>
        <end position="299"/>
    </location>
</feature>